<evidence type="ECO:0000256" key="4">
    <source>
        <dbReference type="RuleBase" id="RU361117"/>
    </source>
</evidence>
<dbReference type="InterPro" id="IPR003337">
    <property type="entry name" value="Trehalose_PPase"/>
</dbReference>
<proteinExistence type="inferred from homology"/>
<evidence type="ECO:0000256" key="2">
    <source>
        <dbReference type="ARBA" id="ARBA00001968"/>
    </source>
</evidence>
<feature type="compositionally biased region" description="Low complexity" evidence="5">
    <location>
        <begin position="262"/>
        <end position="280"/>
    </location>
</feature>
<comment type="catalytic activity">
    <reaction evidence="1 4">
        <text>alpha,alpha-trehalose 6-phosphate + H2O = alpha,alpha-trehalose + phosphate</text>
        <dbReference type="Rhea" id="RHEA:23420"/>
        <dbReference type="ChEBI" id="CHEBI:15377"/>
        <dbReference type="ChEBI" id="CHEBI:16551"/>
        <dbReference type="ChEBI" id="CHEBI:43474"/>
        <dbReference type="ChEBI" id="CHEBI:58429"/>
        <dbReference type="EC" id="3.1.3.12"/>
    </reaction>
</comment>
<feature type="compositionally biased region" description="Low complexity" evidence="5">
    <location>
        <begin position="222"/>
        <end position="254"/>
    </location>
</feature>
<evidence type="ECO:0000256" key="3">
    <source>
        <dbReference type="ARBA" id="ARBA00022801"/>
    </source>
</evidence>
<dbReference type="InterPro" id="IPR044651">
    <property type="entry name" value="OTSB-like"/>
</dbReference>
<dbReference type="PANTHER" id="PTHR43768:SF3">
    <property type="entry name" value="TREHALOSE 6-PHOSPHATE PHOSPHATASE"/>
    <property type="match status" value="1"/>
</dbReference>
<dbReference type="Pfam" id="PF02358">
    <property type="entry name" value="Trehalose_PPase"/>
    <property type="match status" value="1"/>
</dbReference>
<reference evidence="6" key="1">
    <citation type="submission" date="2017-08" db="EMBL/GenBank/DDBJ databases">
        <authorList>
            <person name="Polle J.E."/>
            <person name="Barry K."/>
            <person name="Cushman J."/>
            <person name="Schmutz J."/>
            <person name="Tran D."/>
            <person name="Hathwaick L.T."/>
            <person name="Yim W.C."/>
            <person name="Jenkins J."/>
            <person name="Mckie-Krisberg Z.M."/>
            <person name="Prochnik S."/>
            <person name="Lindquist E."/>
            <person name="Dockter R.B."/>
            <person name="Adam C."/>
            <person name="Molina H."/>
            <person name="Bunkerborg J."/>
            <person name="Jin E."/>
            <person name="Buchheim M."/>
            <person name="Magnuson J."/>
        </authorList>
    </citation>
    <scope>NUCLEOTIDE SEQUENCE</scope>
    <source>
        <strain evidence="6">CCAP 19/18</strain>
    </source>
</reference>
<dbReference type="EC" id="3.1.3.12" evidence="4"/>
<dbReference type="InterPro" id="IPR023214">
    <property type="entry name" value="HAD_sf"/>
</dbReference>
<dbReference type="Proteomes" id="UP000815325">
    <property type="component" value="Unassembled WGS sequence"/>
</dbReference>
<name>A0ABQ7GRL5_DUNSA</name>
<protein>
    <recommendedName>
        <fullName evidence="4">Trehalose 6-phosphate phosphatase</fullName>
        <ecNumber evidence="4">3.1.3.12</ecNumber>
    </recommendedName>
</protein>
<comment type="pathway">
    <text evidence="4">Glycan biosynthesis; trehalose biosynthesis.</text>
</comment>
<dbReference type="SUPFAM" id="SSF56784">
    <property type="entry name" value="HAD-like"/>
    <property type="match status" value="1"/>
</dbReference>
<evidence type="ECO:0000313" key="7">
    <source>
        <dbReference type="Proteomes" id="UP000815325"/>
    </source>
</evidence>
<dbReference type="NCBIfam" id="TIGR00685">
    <property type="entry name" value="T6PP"/>
    <property type="match status" value="1"/>
</dbReference>
<dbReference type="InterPro" id="IPR036412">
    <property type="entry name" value="HAD-like_sf"/>
</dbReference>
<comment type="caution">
    <text evidence="6">The sequence shown here is derived from an EMBL/GenBank/DDBJ whole genome shotgun (WGS) entry which is preliminary data.</text>
</comment>
<dbReference type="EMBL" id="MU069624">
    <property type="protein sequence ID" value="KAF5837212.1"/>
    <property type="molecule type" value="Genomic_DNA"/>
</dbReference>
<evidence type="ECO:0000313" key="6">
    <source>
        <dbReference type="EMBL" id="KAF5837212.1"/>
    </source>
</evidence>
<keyword evidence="3 4" id="KW-0378">Hydrolase</keyword>
<dbReference type="PANTHER" id="PTHR43768">
    <property type="entry name" value="TREHALOSE 6-PHOSPHATE PHOSPHATASE"/>
    <property type="match status" value="1"/>
</dbReference>
<feature type="region of interest" description="Disordered" evidence="5">
    <location>
        <begin position="222"/>
        <end position="381"/>
    </location>
</feature>
<accession>A0ABQ7GRL5</accession>
<sequence length="381" mass="42065">MLQAGSKGEPQQLDTSFQPAAHFRPVIDATFEQLSSRLQGIPGASVEHNTFCVSAHFRNCAADRWHEVVSAVESAVQGNEQLRVTRGRKVLEVRPKVDWNKGTALEHLLDMLGLKGAEDVVTLYIGDDQTDEDAFRVLKDTDQGWGILVSKKPKETSARYTVRDPSEVLTLLQALVAWGRSEHNGWVQKGVAQQEQQQQQQQQQQAAQHQQQAAQQQQQQAQQQQQHQQAHQQQQHQQAHQQQQHQQAQLQHHQPVLHWHSHSQLQQQPQEPQSQSPQQPALEHPHGQTPFHHPHAQLQPPIPPFVHQHQQGWGAHQGQGFGRQSAGPPPPSSKKPNGFWCGTAAAAVSKGSAGAVGSGEEAGSHLKGKAAESSPCSNGAQ</sequence>
<keyword evidence="7" id="KW-1185">Reference proteome</keyword>
<organism evidence="6 7">
    <name type="scientific">Dunaliella salina</name>
    <name type="common">Green alga</name>
    <name type="synonym">Protococcus salinus</name>
    <dbReference type="NCBI Taxonomy" id="3046"/>
    <lineage>
        <taxon>Eukaryota</taxon>
        <taxon>Viridiplantae</taxon>
        <taxon>Chlorophyta</taxon>
        <taxon>core chlorophytes</taxon>
        <taxon>Chlorophyceae</taxon>
        <taxon>CS clade</taxon>
        <taxon>Chlamydomonadales</taxon>
        <taxon>Dunaliellaceae</taxon>
        <taxon>Dunaliella</taxon>
    </lineage>
</organism>
<dbReference type="Gene3D" id="3.40.50.1000">
    <property type="entry name" value="HAD superfamily/HAD-like"/>
    <property type="match status" value="1"/>
</dbReference>
<evidence type="ECO:0000256" key="5">
    <source>
        <dbReference type="SAM" id="MobiDB-lite"/>
    </source>
</evidence>
<comment type="cofactor">
    <cofactor evidence="2 4">
        <name>a divalent metal cation</name>
        <dbReference type="ChEBI" id="CHEBI:60240"/>
    </cofactor>
</comment>
<evidence type="ECO:0000256" key="1">
    <source>
        <dbReference type="ARBA" id="ARBA00000500"/>
    </source>
</evidence>
<gene>
    <name evidence="6" type="ORF">DUNSADRAFT_4667</name>
</gene>
<comment type="similarity">
    <text evidence="4">Belongs to the trehalose phosphatase family.</text>
</comment>
<feature type="compositionally biased region" description="Low complexity" evidence="5">
    <location>
        <begin position="344"/>
        <end position="361"/>
    </location>
</feature>
<comment type="function">
    <text evidence="4">Removes the phosphate from trehalose 6-phosphate to produce free trehalose.</text>
</comment>